<comment type="caution">
    <text evidence="1">The sequence shown here is derived from an EMBL/GenBank/DDBJ whole genome shotgun (WGS) entry which is preliminary data.</text>
</comment>
<gene>
    <name evidence="1" type="ORF">NO1_0223</name>
</gene>
<organism evidence="1 2">
    <name type="scientific">Termititenax aidoneus</name>
    <dbReference type="NCBI Taxonomy" id="2218524"/>
    <lineage>
        <taxon>Bacteria</taxon>
        <taxon>Bacillati</taxon>
        <taxon>Candidatus Margulisiibacteriota</taxon>
        <taxon>Candidatus Termititenacia</taxon>
        <taxon>Candidatus Termititenacales</taxon>
        <taxon>Candidatus Termititenacaceae</taxon>
        <taxon>Candidatus Termititenax</taxon>
    </lineage>
</organism>
<dbReference type="AlphaFoldDB" id="A0A388T7X9"/>
<proteinExistence type="predicted"/>
<name>A0A388T7X9_TERA1</name>
<evidence type="ECO:0000313" key="2">
    <source>
        <dbReference type="Proteomes" id="UP000269352"/>
    </source>
</evidence>
<keyword evidence="2" id="KW-1185">Reference proteome</keyword>
<protein>
    <submittedName>
        <fullName evidence="1">Uncharacterized protein</fullName>
    </submittedName>
</protein>
<dbReference type="Proteomes" id="UP000269352">
    <property type="component" value="Unassembled WGS sequence"/>
</dbReference>
<dbReference type="EMBL" id="BGZN01000002">
    <property type="protein sequence ID" value="GBR72727.1"/>
    <property type="molecule type" value="Genomic_DNA"/>
</dbReference>
<evidence type="ECO:0000313" key="1">
    <source>
        <dbReference type="EMBL" id="GBR72727.1"/>
    </source>
</evidence>
<reference evidence="1 2" key="1">
    <citation type="journal article" date="2019" name="ISME J.">
        <title>Genome analyses of uncultured TG2/ZB3 bacteria in 'Margulisbacteria' specifically attached to ectosymbiotic spirochetes of protists in the termite gut.</title>
        <authorList>
            <person name="Utami Y.D."/>
            <person name="Kuwahara H."/>
            <person name="Igai K."/>
            <person name="Murakami T."/>
            <person name="Sugaya K."/>
            <person name="Morikawa T."/>
            <person name="Nagura Y."/>
            <person name="Yuki M."/>
            <person name="Deevong P."/>
            <person name="Inoue T."/>
            <person name="Kihara K."/>
            <person name="Lo N."/>
            <person name="Yamada A."/>
            <person name="Ohkuma M."/>
            <person name="Hongoh Y."/>
        </authorList>
    </citation>
    <scope>NUCLEOTIDE SEQUENCE [LARGE SCALE GENOMIC DNA]</scope>
    <source>
        <strain evidence="1">NkOx7-01</strain>
    </source>
</reference>
<accession>A0A388T7X9</accession>
<sequence>MTPKEIQRKSNAIVKKLLTDKKALQKYFLSTGIHNADGSLKKEFVA</sequence>